<accession>A0A9Q3M771</accession>
<gene>
    <name evidence="1" type="ORF">HJB63_10770</name>
</gene>
<sequence length="84" mass="9620">MQKMTLQPGVWTEVQAARLIQSKSSQSGVRIHYSSYDDPAPEPDTDLYFFTQEFDLKPFAVPTDTIVRIHLMPDEDMPVDVVTF</sequence>
<proteinExistence type="predicted"/>
<evidence type="ECO:0000313" key="2">
    <source>
        <dbReference type="Proteomes" id="UP000749740"/>
    </source>
</evidence>
<name>A0A9Q3M771_9HYPH</name>
<dbReference type="EMBL" id="JABDYC010000002">
    <property type="protein sequence ID" value="MBX5023055.1"/>
    <property type="molecule type" value="Genomic_DNA"/>
</dbReference>
<dbReference type="RefSeq" id="WP_221133585.1">
    <property type="nucleotide sequence ID" value="NZ_JABDYA010000003.1"/>
</dbReference>
<evidence type="ECO:0000313" key="1">
    <source>
        <dbReference type="EMBL" id="MBX5023055.1"/>
    </source>
</evidence>
<organism evidence="1 2">
    <name type="scientific">Rhizobium lentis</name>
    <dbReference type="NCBI Taxonomy" id="1138194"/>
    <lineage>
        <taxon>Bacteria</taxon>
        <taxon>Pseudomonadati</taxon>
        <taxon>Pseudomonadota</taxon>
        <taxon>Alphaproteobacteria</taxon>
        <taxon>Hyphomicrobiales</taxon>
        <taxon>Rhizobiaceae</taxon>
        <taxon>Rhizobium/Agrobacterium group</taxon>
        <taxon>Rhizobium</taxon>
    </lineage>
</organism>
<comment type="caution">
    <text evidence="1">The sequence shown here is derived from an EMBL/GenBank/DDBJ whole genome shotgun (WGS) entry which is preliminary data.</text>
</comment>
<reference evidence="1" key="1">
    <citation type="submission" date="2020-04" db="EMBL/GenBank/DDBJ databases">
        <title>Global-level population genomics: horizontal gene transfer, symbiosis and evolution in Rhizobia.</title>
        <authorList>
            <person name="Gai Y."/>
        </authorList>
    </citation>
    <scope>NUCLEOTIDE SEQUENCE</scope>
    <source>
        <strain evidence="1">BLR57</strain>
    </source>
</reference>
<protein>
    <submittedName>
        <fullName evidence="1">Uncharacterized protein</fullName>
    </submittedName>
</protein>
<dbReference type="AlphaFoldDB" id="A0A9Q3M771"/>
<dbReference type="Proteomes" id="UP000749740">
    <property type="component" value="Unassembled WGS sequence"/>
</dbReference>